<dbReference type="Proteomes" id="UP000030758">
    <property type="component" value="Unassembled WGS sequence"/>
</dbReference>
<organism evidence="2">
    <name type="scientific">Trichuris suis</name>
    <name type="common">pig whipworm</name>
    <dbReference type="NCBI Taxonomy" id="68888"/>
    <lineage>
        <taxon>Eukaryota</taxon>
        <taxon>Metazoa</taxon>
        <taxon>Ecdysozoa</taxon>
        <taxon>Nematoda</taxon>
        <taxon>Enoplea</taxon>
        <taxon>Dorylaimia</taxon>
        <taxon>Trichinellida</taxon>
        <taxon>Trichuridae</taxon>
        <taxon>Trichuris</taxon>
    </lineage>
</organism>
<protein>
    <recommendedName>
        <fullName evidence="4">Reverse transcriptase domain-containing protein</fullName>
    </recommendedName>
</protein>
<evidence type="ECO:0000313" key="2">
    <source>
        <dbReference type="EMBL" id="KFD62514.1"/>
    </source>
</evidence>
<accession>A0A085MZ68</accession>
<evidence type="ECO:0008006" key="4">
    <source>
        <dbReference type="Google" id="ProtNLM"/>
    </source>
</evidence>
<gene>
    <name evidence="1" type="ORF">M513_09004</name>
    <name evidence="2" type="ORF">M514_09004</name>
</gene>
<dbReference type="EMBL" id="KL363259">
    <property type="protein sequence ID" value="KFD50044.1"/>
    <property type="molecule type" value="Genomic_DNA"/>
</dbReference>
<dbReference type="AlphaFoldDB" id="A0A085MZ68"/>
<dbReference type="Proteomes" id="UP000030764">
    <property type="component" value="Unassembled WGS sequence"/>
</dbReference>
<evidence type="ECO:0000313" key="1">
    <source>
        <dbReference type="EMBL" id="KFD50044.1"/>
    </source>
</evidence>
<sequence>MDGPFSPILAEIFMEHLEEKAFSTPHVSDTPVFFKRDIDDRYLCPRYNRKARNFPGTSK</sequence>
<name>A0A085MZ68_9BILA</name>
<proteinExistence type="predicted"/>
<reference evidence="2 3" key="1">
    <citation type="journal article" date="2014" name="Nat. Genet.">
        <title>Genome and transcriptome of the porcine whipworm Trichuris suis.</title>
        <authorList>
            <person name="Jex A.R."/>
            <person name="Nejsum P."/>
            <person name="Schwarz E.M."/>
            <person name="Hu L."/>
            <person name="Young N.D."/>
            <person name="Hall R.S."/>
            <person name="Korhonen P.K."/>
            <person name="Liao S."/>
            <person name="Thamsborg S."/>
            <person name="Xia J."/>
            <person name="Xu P."/>
            <person name="Wang S."/>
            <person name="Scheerlinck J.P."/>
            <person name="Hofmann A."/>
            <person name="Sternberg P.W."/>
            <person name="Wang J."/>
            <person name="Gasser R.B."/>
        </authorList>
    </citation>
    <scope>NUCLEOTIDE SEQUENCE [LARGE SCALE GENOMIC DNA]</scope>
    <source>
        <strain evidence="2">DCEP-RM93F</strain>
        <strain evidence="1">DCEP-RM93M</strain>
    </source>
</reference>
<evidence type="ECO:0000313" key="3">
    <source>
        <dbReference type="Proteomes" id="UP000030764"/>
    </source>
</evidence>
<dbReference type="EMBL" id="KL367593">
    <property type="protein sequence ID" value="KFD62514.1"/>
    <property type="molecule type" value="Genomic_DNA"/>
</dbReference>
<keyword evidence="3" id="KW-1185">Reference proteome</keyword>